<protein>
    <submittedName>
        <fullName evidence="2">Uncharacterized protein</fullName>
    </submittedName>
</protein>
<keyword evidence="1" id="KW-0812">Transmembrane</keyword>
<reference evidence="2 3" key="1">
    <citation type="submission" date="2017-05" db="EMBL/GenBank/DDBJ databases">
        <authorList>
            <person name="Song R."/>
            <person name="Chenine A.L."/>
            <person name="Ruprecht R.M."/>
        </authorList>
    </citation>
    <scope>NUCLEOTIDE SEQUENCE [LARGE SCALE GENOMIC DNA]</scope>
    <source>
        <strain evidence="2 3">CECT 8899</strain>
    </source>
</reference>
<evidence type="ECO:0000313" key="3">
    <source>
        <dbReference type="Proteomes" id="UP000201613"/>
    </source>
</evidence>
<gene>
    <name evidence="2" type="ORF">LOM8899_01107</name>
</gene>
<proteinExistence type="predicted"/>
<sequence length="269" mass="29004">MRIWQGILTVTLILTAGLGLLVMSGHGRNLMSPALQAELQVQDFPLPPDMGVDPMRVADFMVAELQERMETDIAIRLTMNANVADQIRTVVLPRLMNVVAVQTMMREVPELSELLDLGSFRRTVSGTVQSRKAAEDVALTVPGALLATIDGTRVPVTTTSTGMTALELGSMTAGESRQIVLWLSESAGSVDLGRAIQLGAAEGQRGRVLLWGETGWFGADVEALRWGRWIVGGVLAAAFLFGLAGAMLPFLSRRNGWRDDGDARAAHRP</sequence>
<feature type="transmembrane region" description="Helical" evidence="1">
    <location>
        <begin position="229"/>
        <end position="251"/>
    </location>
</feature>
<evidence type="ECO:0000256" key="1">
    <source>
        <dbReference type="SAM" id="Phobius"/>
    </source>
</evidence>
<evidence type="ECO:0000313" key="2">
    <source>
        <dbReference type="EMBL" id="SMY06977.1"/>
    </source>
</evidence>
<dbReference type="EMBL" id="FXZK01000001">
    <property type="protein sequence ID" value="SMY06977.1"/>
    <property type="molecule type" value="Genomic_DNA"/>
</dbReference>
<dbReference type="AlphaFoldDB" id="A0A238LB72"/>
<dbReference type="RefSeq" id="WP_093991085.1">
    <property type="nucleotide sequence ID" value="NZ_FXZK01000001.1"/>
</dbReference>
<dbReference type="OrthoDB" id="7840416at2"/>
<accession>A0A238LB72</accession>
<keyword evidence="3" id="KW-1185">Reference proteome</keyword>
<keyword evidence="1" id="KW-0472">Membrane</keyword>
<name>A0A238LB72_9RHOB</name>
<organism evidence="2 3">
    <name type="scientific">Flavimaricola marinus</name>
    <dbReference type="NCBI Taxonomy" id="1819565"/>
    <lineage>
        <taxon>Bacteria</taxon>
        <taxon>Pseudomonadati</taxon>
        <taxon>Pseudomonadota</taxon>
        <taxon>Alphaproteobacteria</taxon>
        <taxon>Rhodobacterales</taxon>
        <taxon>Paracoccaceae</taxon>
        <taxon>Flavimaricola</taxon>
    </lineage>
</organism>
<dbReference type="Proteomes" id="UP000201613">
    <property type="component" value="Unassembled WGS sequence"/>
</dbReference>
<keyword evidence="1" id="KW-1133">Transmembrane helix</keyword>